<name>A0AA36JGF2_9DINO</name>
<dbReference type="Proteomes" id="UP001178507">
    <property type="component" value="Unassembled WGS sequence"/>
</dbReference>
<evidence type="ECO:0000313" key="3">
    <source>
        <dbReference type="Proteomes" id="UP001178507"/>
    </source>
</evidence>
<comment type="caution">
    <text evidence="2">The sequence shown here is derived from an EMBL/GenBank/DDBJ whole genome shotgun (WGS) entry which is preliminary data.</text>
</comment>
<keyword evidence="3" id="KW-1185">Reference proteome</keyword>
<organism evidence="2 3">
    <name type="scientific">Effrenium voratum</name>
    <dbReference type="NCBI Taxonomy" id="2562239"/>
    <lineage>
        <taxon>Eukaryota</taxon>
        <taxon>Sar</taxon>
        <taxon>Alveolata</taxon>
        <taxon>Dinophyceae</taxon>
        <taxon>Suessiales</taxon>
        <taxon>Symbiodiniaceae</taxon>
        <taxon>Effrenium</taxon>
    </lineage>
</organism>
<dbReference type="EMBL" id="CAUJNA010003571">
    <property type="protein sequence ID" value="CAJ1405162.1"/>
    <property type="molecule type" value="Genomic_DNA"/>
</dbReference>
<evidence type="ECO:0000256" key="1">
    <source>
        <dbReference type="SAM" id="Coils"/>
    </source>
</evidence>
<reference evidence="2" key="1">
    <citation type="submission" date="2023-08" db="EMBL/GenBank/DDBJ databases">
        <authorList>
            <person name="Chen Y."/>
            <person name="Shah S."/>
            <person name="Dougan E. K."/>
            <person name="Thang M."/>
            <person name="Chan C."/>
        </authorList>
    </citation>
    <scope>NUCLEOTIDE SEQUENCE</scope>
</reference>
<proteinExistence type="predicted"/>
<dbReference type="AlphaFoldDB" id="A0AA36JGF2"/>
<protein>
    <submittedName>
        <fullName evidence="2">Uncharacterized protein</fullName>
    </submittedName>
</protein>
<feature type="coiled-coil region" evidence="1">
    <location>
        <begin position="113"/>
        <end position="140"/>
    </location>
</feature>
<gene>
    <name evidence="2" type="ORF">EVOR1521_LOCUS27445</name>
</gene>
<keyword evidence="1" id="KW-0175">Coiled coil</keyword>
<accession>A0AA36JGF2</accession>
<sequence>MLSNYLEPYTCRSRTLQPVTSRVSLMGSKNSKSFENVLDIPRFFASAHAFAMPPRKRPSAAMPSSAKRPAAKLLAAKRPAAKGAAKFPITWTDWPGEGDGYLKGGVQARYVDQEAESLDRTKLEETLKELESAVDGAEWREDENGLTAPGGFEMRCSIGVEDQEDYVIAIQTPEHSLVVGNLGCHPFVELEWMWFGNSDGSTSIPVPDQDISKDAKQLCKRAIEDVNTFIFHQEH</sequence>
<evidence type="ECO:0000313" key="2">
    <source>
        <dbReference type="EMBL" id="CAJ1405162.1"/>
    </source>
</evidence>